<dbReference type="Pfam" id="PF00378">
    <property type="entry name" value="ECH_1"/>
    <property type="match status" value="1"/>
</dbReference>
<dbReference type="PANTHER" id="PTHR43388:SF1">
    <property type="entry name" value="HYDROGENASE MATURATION FACTOR HOXX"/>
    <property type="match status" value="1"/>
</dbReference>
<dbReference type="STRING" id="1454004.AW11_02918"/>
<proteinExistence type="predicted"/>
<dbReference type="InterPro" id="IPR005793">
    <property type="entry name" value="Formyl_trans_C"/>
</dbReference>
<dbReference type="GO" id="GO:0016740">
    <property type="term" value="F:transferase activity"/>
    <property type="evidence" value="ECO:0007669"/>
    <property type="project" value="UniProtKB-KW"/>
</dbReference>
<dbReference type="Gene3D" id="3.90.226.10">
    <property type="entry name" value="2-enoyl-CoA Hydratase, Chain A, domain 1"/>
    <property type="match status" value="1"/>
</dbReference>
<dbReference type="InterPro" id="IPR001753">
    <property type="entry name" value="Enoyl-CoA_hydra/iso"/>
</dbReference>
<dbReference type="SUPFAM" id="SSF52096">
    <property type="entry name" value="ClpP/crotonase"/>
    <property type="match status" value="1"/>
</dbReference>
<dbReference type="CDD" id="cd08701">
    <property type="entry name" value="FMT_C_HypX"/>
    <property type="match status" value="1"/>
</dbReference>
<dbReference type="PATRIC" id="fig|1454004.3.peg.3012"/>
<dbReference type="InterPro" id="IPR002376">
    <property type="entry name" value="Formyl_transf_N"/>
</dbReference>
<dbReference type="SUPFAM" id="SSF53328">
    <property type="entry name" value="Formyltransferase"/>
    <property type="match status" value="1"/>
</dbReference>
<dbReference type="CDD" id="cd08650">
    <property type="entry name" value="FMT_core_HypX_N"/>
    <property type="match status" value="1"/>
</dbReference>
<evidence type="ECO:0000259" key="2">
    <source>
        <dbReference type="Pfam" id="PF02911"/>
    </source>
</evidence>
<name>A0A011NVJ8_ACCRE</name>
<gene>
    <name evidence="3" type="ORF">AW11_02918</name>
</gene>
<sequence>MRILILCHAFNSLSQRLYSELGARGHQLSVEFDIADSVGEEAVALFRPELIVAPYLRRAIPASIWRQHTCLIVHPGIVGDRGPSALDWAIQEGEQSWGVTVLQATGELDGGPIWASDGFPMRVARKSSLYRHEVTEAATCAVLRAVERFSAGGFVPTPLAVAAADTGVRGRARPLLRQSDRAIDWRRDDSATILARLNAADGFPGVADRLFGEPCRLFDAWPEDTLCGGAPGEVIAWRESAILRATVDGALWIGHVRREEGANANAKAFKLPATQVFAAQLAGVPEAPLAGAANNFAAAGRSWQDIRYEEAGPVGFLHFDFYNGAMSTRQCQRLLAAWQWAQQQPTSVIVLMGGRDYWSNGIHLHSIEAAESPADESLANINAIDDLAAAIIGNERQLSIAALQGNCGAGGCFLARAADLLWARAGVLLNPHYRNMGNLYGSEYWTYLLPARVGVEGAQAIMRNRLPMSAAAGVTAGFVDACLAGDPDAFRVDVARRAAELAAAPDLAERLHAKRVQRQGDEALRPLASYRAAELAELQRNFYGFDPSYHVARYHFVHKTPASWTPRHLAIHRDLGWSVPR</sequence>
<dbReference type="SUPFAM" id="SSF50486">
    <property type="entry name" value="FMT C-terminal domain-like"/>
    <property type="match status" value="1"/>
</dbReference>
<evidence type="ECO:0000313" key="3">
    <source>
        <dbReference type="EMBL" id="EXI86748.1"/>
    </source>
</evidence>
<dbReference type="InterPro" id="IPR011034">
    <property type="entry name" value="Formyl_transferase-like_C_sf"/>
</dbReference>
<dbReference type="InterPro" id="IPR029045">
    <property type="entry name" value="ClpP/crotonase-like_dom_sf"/>
</dbReference>
<evidence type="ECO:0000313" key="4">
    <source>
        <dbReference type="Proteomes" id="UP000022141"/>
    </source>
</evidence>
<dbReference type="PANTHER" id="PTHR43388">
    <property type="entry name" value="HYDROGENASE MATURATION FACTOR HOXX"/>
    <property type="match status" value="1"/>
</dbReference>
<dbReference type="Proteomes" id="UP000022141">
    <property type="component" value="Unassembled WGS sequence"/>
</dbReference>
<keyword evidence="4" id="KW-1185">Reference proteome</keyword>
<organism evidence="3 4">
    <name type="scientific">Accumulibacter regalis</name>
    <dbReference type="NCBI Taxonomy" id="522306"/>
    <lineage>
        <taxon>Bacteria</taxon>
        <taxon>Pseudomonadati</taxon>
        <taxon>Pseudomonadota</taxon>
        <taxon>Betaproteobacteria</taxon>
        <taxon>Candidatus Accumulibacter</taxon>
    </lineage>
</organism>
<dbReference type="eggNOG" id="COG1024">
    <property type="taxonomic scope" value="Bacteria"/>
</dbReference>
<evidence type="ECO:0000259" key="1">
    <source>
        <dbReference type="Pfam" id="PF00551"/>
    </source>
</evidence>
<dbReference type="Pfam" id="PF00551">
    <property type="entry name" value="Formyl_trans_N"/>
    <property type="match status" value="1"/>
</dbReference>
<dbReference type="InterPro" id="IPR036477">
    <property type="entry name" value="Formyl_transf_N_sf"/>
</dbReference>
<reference evidence="3" key="1">
    <citation type="submission" date="2014-02" db="EMBL/GenBank/DDBJ databases">
        <title>Expanding our view of genomic diversity in Candidatus Accumulibacter clades.</title>
        <authorList>
            <person name="Skennerton C.T."/>
            <person name="Barr J.J."/>
            <person name="Slater F.R."/>
            <person name="Bond P.L."/>
            <person name="Tyson G.W."/>
        </authorList>
    </citation>
    <scope>NUCLEOTIDE SEQUENCE [LARGE SCALE GENOMIC DNA]</scope>
</reference>
<dbReference type="InterPro" id="IPR009188">
    <property type="entry name" value="NiFe-hyd_mat_HypX/HoxX"/>
</dbReference>
<dbReference type="InterPro" id="IPR047180">
    <property type="entry name" value="HoxX-like"/>
</dbReference>
<dbReference type="PIRSF" id="PIRSF006787">
    <property type="entry name" value="Hydrgn_mat_HoxX"/>
    <property type="match status" value="1"/>
</dbReference>
<dbReference type="AlphaFoldDB" id="A0A011NVJ8"/>
<dbReference type="Gene3D" id="3.40.50.12230">
    <property type="match status" value="1"/>
</dbReference>
<comment type="caution">
    <text evidence="3">The sequence shown here is derived from an EMBL/GenBank/DDBJ whole genome shotgun (WGS) entry which is preliminary data.</text>
</comment>
<accession>A0A011NVJ8</accession>
<dbReference type="eggNOG" id="COG0223">
    <property type="taxonomic scope" value="Bacteria"/>
</dbReference>
<feature type="domain" description="Formyl transferase N-terminal" evidence="1">
    <location>
        <begin position="41"/>
        <end position="136"/>
    </location>
</feature>
<dbReference type="Pfam" id="PF02911">
    <property type="entry name" value="Formyl_trans_C"/>
    <property type="match status" value="1"/>
</dbReference>
<dbReference type="CDD" id="cd06558">
    <property type="entry name" value="crotonase-like"/>
    <property type="match status" value="1"/>
</dbReference>
<feature type="domain" description="Formyl transferase C-terminal" evidence="2">
    <location>
        <begin position="176"/>
        <end position="269"/>
    </location>
</feature>
<protein>
    <submittedName>
        <fullName evidence="3">Methionyl-tRNA formyltransferase</fullName>
    </submittedName>
</protein>
<dbReference type="EMBL" id="JEMY01000041">
    <property type="protein sequence ID" value="EXI86748.1"/>
    <property type="molecule type" value="Genomic_DNA"/>
</dbReference>